<accession>A0ABM1SE82</accession>
<dbReference type="SUPFAM" id="SSF81296">
    <property type="entry name" value="E set domains"/>
    <property type="match status" value="1"/>
</dbReference>
<dbReference type="PANTHER" id="PTHR10980:SF3">
    <property type="entry name" value="LD16419P"/>
    <property type="match status" value="1"/>
</dbReference>
<keyword evidence="3" id="KW-0963">Cytoplasm</keyword>
<feature type="region of interest" description="Disordered" evidence="4">
    <location>
        <begin position="1"/>
        <end position="27"/>
    </location>
</feature>
<protein>
    <submittedName>
        <fullName evidence="6">Rho GDP-dissociation inhibitor 2-like</fullName>
    </submittedName>
</protein>
<dbReference type="InterPro" id="IPR024792">
    <property type="entry name" value="RhoGDI_dom_sf"/>
</dbReference>
<evidence type="ECO:0000313" key="6">
    <source>
        <dbReference type="RefSeq" id="XP_022241937.1"/>
    </source>
</evidence>
<reference evidence="6" key="1">
    <citation type="submission" date="2025-08" db="UniProtKB">
        <authorList>
            <consortium name="RefSeq"/>
        </authorList>
    </citation>
    <scope>IDENTIFICATION</scope>
    <source>
        <tissue evidence="6">Muscle</tissue>
    </source>
</reference>
<dbReference type="GeneID" id="106459705"/>
<dbReference type="Pfam" id="PF02115">
    <property type="entry name" value="Rho_GDI"/>
    <property type="match status" value="1"/>
</dbReference>
<dbReference type="PRINTS" id="PR00492">
    <property type="entry name" value="RHOGDI"/>
</dbReference>
<dbReference type="InterPro" id="IPR014756">
    <property type="entry name" value="Ig_E-set"/>
</dbReference>
<proteinExistence type="inferred from homology"/>
<evidence type="ECO:0000256" key="3">
    <source>
        <dbReference type="ARBA" id="ARBA00022490"/>
    </source>
</evidence>
<name>A0ABM1SE82_LIMPO</name>
<feature type="compositionally biased region" description="Basic and acidic residues" evidence="4">
    <location>
        <begin position="1"/>
        <end position="12"/>
    </location>
</feature>
<dbReference type="Gene3D" id="2.70.50.30">
    <property type="entry name" value="Coagulation Factor XIII, subunit A, domain 1"/>
    <property type="match status" value="1"/>
</dbReference>
<evidence type="ECO:0000313" key="5">
    <source>
        <dbReference type="Proteomes" id="UP000694941"/>
    </source>
</evidence>
<dbReference type="Proteomes" id="UP000694941">
    <property type="component" value="Unplaced"/>
</dbReference>
<evidence type="ECO:0000256" key="1">
    <source>
        <dbReference type="ARBA" id="ARBA00004496"/>
    </source>
</evidence>
<evidence type="ECO:0000256" key="4">
    <source>
        <dbReference type="SAM" id="MobiDB-lite"/>
    </source>
</evidence>
<comment type="similarity">
    <text evidence="2">Belongs to the Rho GDI family.</text>
</comment>
<dbReference type="PANTHER" id="PTHR10980">
    <property type="entry name" value="RHO GDP-DISSOCIATION INHIBITOR"/>
    <property type="match status" value="1"/>
</dbReference>
<dbReference type="InterPro" id="IPR000406">
    <property type="entry name" value="Rho_GDI"/>
</dbReference>
<keyword evidence="5" id="KW-1185">Reference proteome</keyword>
<gene>
    <name evidence="6" type="primary">LOC106459705</name>
</gene>
<evidence type="ECO:0000256" key="2">
    <source>
        <dbReference type="ARBA" id="ARBA00009758"/>
    </source>
</evidence>
<dbReference type="RefSeq" id="XP_022241937.1">
    <property type="nucleotide sequence ID" value="XM_022386229.1"/>
</dbReference>
<comment type="subcellular location">
    <subcellularLocation>
        <location evidence="1">Cytoplasm</location>
    </subcellularLocation>
</comment>
<organism evidence="5 6">
    <name type="scientific">Limulus polyphemus</name>
    <name type="common">Atlantic horseshoe crab</name>
    <dbReference type="NCBI Taxonomy" id="6850"/>
    <lineage>
        <taxon>Eukaryota</taxon>
        <taxon>Metazoa</taxon>
        <taxon>Ecdysozoa</taxon>
        <taxon>Arthropoda</taxon>
        <taxon>Chelicerata</taxon>
        <taxon>Merostomata</taxon>
        <taxon>Xiphosura</taxon>
        <taxon>Limulidae</taxon>
        <taxon>Limulus</taxon>
    </lineage>
</organism>
<sequence>MADDKDELKTEVVEDEEVEEVDYKPPPEKSLKEIVEADLGDESLRKYKEALLGEATKEAIILEPDNPNRVLVKKLALVVEGRPDLILDLSGEHQSLKQYVGNHFQLMGWNTLLNMLQKFEVEISILNTTLMEIPSFSVEKIAQMVGSYAPKPEIQSFMTQQEEMPSGMLARGKYTVRSLFTDDDKNEHLKWEWTFELKKDWD</sequence>